<feature type="transmembrane region" description="Helical" evidence="7">
    <location>
        <begin position="338"/>
        <end position="357"/>
    </location>
</feature>
<evidence type="ECO:0000256" key="1">
    <source>
        <dbReference type="ARBA" id="ARBA00004651"/>
    </source>
</evidence>
<keyword evidence="4 7" id="KW-1133">Transmembrane helix</keyword>
<comment type="subcellular location">
    <subcellularLocation>
        <location evidence="1">Cell membrane</location>
        <topology evidence="1">Multi-pass membrane protein</topology>
    </subcellularLocation>
</comment>
<evidence type="ECO:0000313" key="10">
    <source>
        <dbReference type="EMBL" id="RIV22374.1"/>
    </source>
</evidence>
<dbReference type="RefSeq" id="WP_119668559.1">
    <property type="nucleotide sequence ID" value="NZ_QXED01000004.1"/>
</dbReference>
<evidence type="ECO:0000256" key="2">
    <source>
        <dbReference type="ARBA" id="ARBA00022475"/>
    </source>
</evidence>
<evidence type="ECO:0000256" key="7">
    <source>
        <dbReference type="SAM" id="Phobius"/>
    </source>
</evidence>
<sequence length="369" mass="41057">MSVIERQKPKVTTEDEFEIRLSDIIQFLKDSRRTVLIWTVGMFLIGMVYALVQPDRFTASIRVMPEAQGGNTSGVGNLQSLAGLAGINLNPAGAGADAIRPDLYPDVLASIPFAMHMLKQPVYVPETSRTMTLQQYFSWQGQQTVMGKINAAISGIFPSEPTPAPKAGIQQNRTSVLAMTPEQEGLTSAVIGSVSTNVDKKNGIMTISATMGDPVVAGTVARLTQEYLTKYVTEYRTGKARNQVRFLEQQVRNARRRYQNAEYALAAYRDRNRSNYLNTAKIEEQRLQADYLLAQSVYNDLSKQLEQARIKVQEEAPVFQTLDPPRVPLHKSGPKRTIISIGFAIFGAVLGLSIYFVRRFIFTKSNRIA</sequence>
<dbReference type="InterPro" id="IPR050445">
    <property type="entry name" value="Bact_polysacc_biosynth/exp"/>
</dbReference>
<dbReference type="Pfam" id="PF02706">
    <property type="entry name" value="Wzz"/>
    <property type="match status" value="1"/>
</dbReference>
<dbReference type="GO" id="GO:0004713">
    <property type="term" value="F:protein tyrosine kinase activity"/>
    <property type="evidence" value="ECO:0007669"/>
    <property type="project" value="TreeGrafter"/>
</dbReference>
<keyword evidence="2" id="KW-1003">Cell membrane</keyword>
<keyword evidence="11" id="KW-1185">Reference proteome</keyword>
<name>A0A418M8F9_9BACT</name>
<dbReference type="GO" id="GO:0005886">
    <property type="term" value="C:plasma membrane"/>
    <property type="evidence" value="ECO:0007669"/>
    <property type="project" value="UniProtKB-SubCell"/>
</dbReference>
<dbReference type="InterPro" id="IPR003856">
    <property type="entry name" value="LPS_length_determ_N"/>
</dbReference>
<keyword evidence="5 7" id="KW-0472">Membrane</keyword>
<dbReference type="EMBL" id="QXED01000004">
    <property type="protein sequence ID" value="RIV22374.1"/>
    <property type="molecule type" value="Genomic_DNA"/>
</dbReference>
<evidence type="ECO:0000313" key="11">
    <source>
        <dbReference type="Proteomes" id="UP000283523"/>
    </source>
</evidence>
<gene>
    <name evidence="10" type="ORF">DYU11_15245</name>
</gene>
<evidence type="ECO:0000256" key="6">
    <source>
        <dbReference type="SAM" id="Coils"/>
    </source>
</evidence>
<dbReference type="PANTHER" id="PTHR32309">
    <property type="entry name" value="TYROSINE-PROTEIN KINASE"/>
    <property type="match status" value="1"/>
</dbReference>
<dbReference type="Proteomes" id="UP000283523">
    <property type="component" value="Unassembled WGS sequence"/>
</dbReference>
<keyword evidence="6" id="KW-0175">Coiled coil</keyword>
<protein>
    <submittedName>
        <fullName evidence="10">Lipopolysaccharide biosynthesis protein</fullName>
    </submittedName>
</protein>
<reference evidence="10 11" key="1">
    <citation type="submission" date="2018-08" db="EMBL/GenBank/DDBJ databases">
        <title>Fibrisoma montanum sp. nov., isolated from Danxia mountain soil.</title>
        <authorList>
            <person name="Huang Y."/>
        </authorList>
    </citation>
    <scope>NUCLEOTIDE SEQUENCE [LARGE SCALE GENOMIC DNA]</scope>
    <source>
        <strain evidence="10 11">HYT19</strain>
    </source>
</reference>
<evidence type="ECO:0000256" key="3">
    <source>
        <dbReference type="ARBA" id="ARBA00022692"/>
    </source>
</evidence>
<evidence type="ECO:0000256" key="4">
    <source>
        <dbReference type="ARBA" id="ARBA00022989"/>
    </source>
</evidence>
<evidence type="ECO:0000256" key="5">
    <source>
        <dbReference type="ARBA" id="ARBA00023136"/>
    </source>
</evidence>
<dbReference type="Pfam" id="PF13807">
    <property type="entry name" value="GNVR"/>
    <property type="match status" value="1"/>
</dbReference>
<dbReference type="AlphaFoldDB" id="A0A418M8F9"/>
<dbReference type="InterPro" id="IPR032807">
    <property type="entry name" value="GNVR"/>
</dbReference>
<feature type="transmembrane region" description="Helical" evidence="7">
    <location>
        <begin position="35"/>
        <end position="52"/>
    </location>
</feature>
<evidence type="ECO:0000259" key="9">
    <source>
        <dbReference type="Pfam" id="PF13807"/>
    </source>
</evidence>
<feature type="coiled-coil region" evidence="6">
    <location>
        <begin position="237"/>
        <end position="271"/>
    </location>
</feature>
<evidence type="ECO:0000259" key="8">
    <source>
        <dbReference type="Pfam" id="PF02706"/>
    </source>
</evidence>
<dbReference type="OrthoDB" id="1522571at2"/>
<accession>A0A418M8F9</accession>
<comment type="caution">
    <text evidence="10">The sequence shown here is derived from an EMBL/GenBank/DDBJ whole genome shotgun (WGS) entry which is preliminary data.</text>
</comment>
<dbReference type="PANTHER" id="PTHR32309:SF13">
    <property type="entry name" value="FERRIC ENTEROBACTIN TRANSPORT PROTEIN FEPE"/>
    <property type="match status" value="1"/>
</dbReference>
<organism evidence="10 11">
    <name type="scientific">Fibrisoma montanum</name>
    <dbReference type="NCBI Taxonomy" id="2305895"/>
    <lineage>
        <taxon>Bacteria</taxon>
        <taxon>Pseudomonadati</taxon>
        <taxon>Bacteroidota</taxon>
        <taxon>Cytophagia</taxon>
        <taxon>Cytophagales</taxon>
        <taxon>Spirosomataceae</taxon>
        <taxon>Fibrisoma</taxon>
    </lineage>
</organism>
<feature type="domain" description="Polysaccharide chain length determinant N-terminal" evidence="8">
    <location>
        <begin position="18"/>
        <end position="83"/>
    </location>
</feature>
<keyword evidence="3 7" id="KW-0812">Transmembrane</keyword>
<feature type="domain" description="Tyrosine-protein kinase G-rich" evidence="9">
    <location>
        <begin position="286"/>
        <end position="360"/>
    </location>
</feature>
<proteinExistence type="predicted"/>